<comment type="caution">
    <text evidence="13">The sequence shown here is derived from an EMBL/GenBank/DDBJ whole genome shotgun (WGS) entry which is preliminary data.</text>
</comment>
<evidence type="ECO:0000256" key="4">
    <source>
        <dbReference type="ARBA" id="ARBA00022475"/>
    </source>
</evidence>
<evidence type="ECO:0000256" key="9">
    <source>
        <dbReference type="ARBA" id="ARBA00023136"/>
    </source>
</evidence>
<evidence type="ECO:0000259" key="12">
    <source>
        <dbReference type="Pfam" id="PF12693"/>
    </source>
</evidence>
<evidence type="ECO:0000259" key="11">
    <source>
        <dbReference type="Pfam" id="PF05134"/>
    </source>
</evidence>
<evidence type="ECO:0000256" key="8">
    <source>
        <dbReference type="ARBA" id="ARBA00022989"/>
    </source>
</evidence>
<dbReference type="SUPFAM" id="SSF53067">
    <property type="entry name" value="Actin-like ATPase domain"/>
    <property type="match status" value="1"/>
</dbReference>
<dbReference type="GO" id="GO:0015628">
    <property type="term" value="P:protein secretion by the type II secretion system"/>
    <property type="evidence" value="ECO:0007669"/>
    <property type="project" value="InterPro"/>
</dbReference>
<dbReference type="RefSeq" id="WP_007187000.1">
    <property type="nucleotide sequence ID" value="NZ_AKGD01000004.1"/>
</dbReference>
<feature type="domain" description="GspL cytoplasmic actin-ATPase-like" evidence="11">
    <location>
        <begin position="43"/>
        <end position="246"/>
    </location>
</feature>
<keyword evidence="14" id="KW-1185">Reference proteome</keyword>
<evidence type="ECO:0000313" key="13">
    <source>
        <dbReference type="EMBL" id="EIT67630.1"/>
    </source>
</evidence>
<dbReference type="STRING" id="1172194.WQQ_40650"/>
<evidence type="ECO:0000256" key="3">
    <source>
        <dbReference type="ARBA" id="ARBA00022448"/>
    </source>
</evidence>
<keyword evidence="8" id="KW-1133">Transmembrane helix</keyword>
<evidence type="ECO:0000256" key="5">
    <source>
        <dbReference type="ARBA" id="ARBA00022519"/>
    </source>
</evidence>
<keyword evidence="4" id="KW-1003">Cell membrane</keyword>
<dbReference type="GO" id="GO:0015627">
    <property type="term" value="C:type II protein secretion system complex"/>
    <property type="evidence" value="ECO:0007669"/>
    <property type="project" value="InterPro"/>
</dbReference>
<reference evidence="13 14" key="1">
    <citation type="journal article" date="2012" name="J. Bacteriol.">
        <title>Genome Sequence of n-Alkane-Degrading Hydrocarboniphaga effusa Strain AP103T (ATCC BAA-332T).</title>
        <authorList>
            <person name="Chang H.K."/>
            <person name="Zylstra G.J."/>
            <person name="Chae J.C."/>
        </authorList>
    </citation>
    <scope>NUCLEOTIDE SEQUENCE [LARGE SCALE GENOMIC DNA]</scope>
    <source>
        <strain evidence="13 14">AP103</strain>
    </source>
</reference>
<keyword evidence="6" id="KW-0812">Transmembrane</keyword>
<dbReference type="InterPro" id="IPR043129">
    <property type="entry name" value="ATPase_NBD"/>
</dbReference>
<comment type="function">
    <text evidence="10">Inner membrane component of the type II secretion system required for the energy-dependent secretion of extracellular factors such as proteases and toxins from the periplasm.</text>
</comment>
<dbReference type="AlphaFoldDB" id="I8T168"/>
<dbReference type="PIRSF" id="PIRSF015761">
    <property type="entry name" value="Protein_L"/>
    <property type="match status" value="1"/>
</dbReference>
<evidence type="ECO:0000256" key="1">
    <source>
        <dbReference type="ARBA" id="ARBA00004377"/>
    </source>
</evidence>
<sequence>MREILYIRLPSGVPPDALIAAPVEFAVAPADRSGLSSVQHGTLEAALQQAAGRRLIVFVPGADVRLTSVTVPARQASKVLQAAPYQLEEQLAEDIDTLHFALGPRQADGSHPVAVVADELMRAWTAPFRERGLRLEALVPDTLALPWDADQGRWSALCEAEQVVVRNAPFSGFHCAPDDLTSYLLMGDPDKSRALRLLTLSNAGLDYSRIDWPLELLPGYHWPLEVFAQHLQLSQAIDLLQGEYSQRQDLDRYWKPWRAAAILAVVAIALSATIYGIETWRLGQQLSAQDQANLARFQALFPNETRIVDLQVQLDQQMRALKGSGQDAGVFPLLEVMTQAVGANQGLKLQNLQFRDGALFVAMKASDLQVVERLREWFASQRAATLEVQSADAGTEGVQVRVKLTPV</sequence>
<keyword evidence="7 10" id="KW-0653">Protein transport</keyword>
<dbReference type="Pfam" id="PF05134">
    <property type="entry name" value="T2SSL"/>
    <property type="match status" value="1"/>
</dbReference>
<dbReference type="Gene3D" id="3.30.1360.100">
    <property type="entry name" value="General secretion pathway protein M, EpsM"/>
    <property type="match status" value="1"/>
</dbReference>
<keyword evidence="9" id="KW-0472">Membrane</keyword>
<dbReference type="EMBL" id="AKGD01000004">
    <property type="protein sequence ID" value="EIT67630.1"/>
    <property type="molecule type" value="Genomic_DNA"/>
</dbReference>
<gene>
    <name evidence="13" type="ORF">WQQ_40650</name>
</gene>
<evidence type="ECO:0000256" key="7">
    <source>
        <dbReference type="ARBA" id="ARBA00022927"/>
    </source>
</evidence>
<dbReference type="OrthoDB" id="7011844at2"/>
<dbReference type="Pfam" id="PF12693">
    <property type="entry name" value="GspL_C"/>
    <property type="match status" value="1"/>
</dbReference>
<evidence type="ECO:0000256" key="2">
    <source>
        <dbReference type="ARBA" id="ARBA00005318"/>
    </source>
</evidence>
<dbReference type="NCBIfam" id="TIGR01709">
    <property type="entry name" value="typeII_sec_gspL"/>
    <property type="match status" value="1"/>
</dbReference>
<comment type="subcellular location">
    <subcellularLocation>
        <location evidence="1">Cell inner membrane</location>
        <topology evidence="1">Single-pass membrane protein</topology>
    </subcellularLocation>
</comment>
<dbReference type="Gene3D" id="3.30.420.380">
    <property type="match status" value="1"/>
</dbReference>
<dbReference type="InterPro" id="IPR025691">
    <property type="entry name" value="GspL_pp_dom"/>
</dbReference>
<dbReference type="CDD" id="cd24017">
    <property type="entry name" value="ASKHA_T2SSL_N"/>
    <property type="match status" value="1"/>
</dbReference>
<accession>I8T168</accession>
<evidence type="ECO:0000256" key="10">
    <source>
        <dbReference type="PIRNR" id="PIRNR015761"/>
    </source>
</evidence>
<keyword evidence="5" id="KW-0997">Cell inner membrane</keyword>
<evidence type="ECO:0000256" key="6">
    <source>
        <dbReference type="ARBA" id="ARBA00022692"/>
    </source>
</evidence>
<name>I8T168_9GAMM</name>
<keyword evidence="3 10" id="KW-0813">Transport</keyword>
<dbReference type="InterPro" id="IPR024230">
    <property type="entry name" value="GspL_cyto_dom"/>
</dbReference>
<dbReference type="GO" id="GO:0009276">
    <property type="term" value="C:Gram-negative-bacterium-type cell wall"/>
    <property type="evidence" value="ECO:0007669"/>
    <property type="project" value="InterPro"/>
</dbReference>
<organism evidence="13 14">
    <name type="scientific">Hydrocarboniphaga effusa AP103</name>
    <dbReference type="NCBI Taxonomy" id="1172194"/>
    <lineage>
        <taxon>Bacteria</taxon>
        <taxon>Pseudomonadati</taxon>
        <taxon>Pseudomonadota</taxon>
        <taxon>Gammaproteobacteria</taxon>
        <taxon>Nevskiales</taxon>
        <taxon>Nevskiaceae</taxon>
        <taxon>Hydrocarboniphaga</taxon>
    </lineage>
</organism>
<protein>
    <recommendedName>
        <fullName evidence="10">Type II secretion system protein L</fullName>
        <shortName evidence="10">T2SS protein L</shortName>
    </recommendedName>
</protein>
<dbReference type="InterPro" id="IPR007812">
    <property type="entry name" value="T2SS_protein-GspL"/>
</dbReference>
<feature type="domain" description="GspL periplasmic" evidence="12">
    <location>
        <begin position="252"/>
        <end position="405"/>
    </location>
</feature>
<proteinExistence type="inferred from homology"/>
<evidence type="ECO:0000313" key="14">
    <source>
        <dbReference type="Proteomes" id="UP000003704"/>
    </source>
</evidence>
<dbReference type="Proteomes" id="UP000003704">
    <property type="component" value="Unassembled WGS sequence"/>
</dbReference>
<dbReference type="GO" id="GO:0005886">
    <property type="term" value="C:plasma membrane"/>
    <property type="evidence" value="ECO:0007669"/>
    <property type="project" value="UniProtKB-SubCell"/>
</dbReference>
<comment type="similarity">
    <text evidence="2 10">Belongs to the GSP L family.</text>
</comment>